<dbReference type="InterPro" id="IPR029056">
    <property type="entry name" value="Ribokinase-like"/>
</dbReference>
<evidence type="ECO:0000256" key="5">
    <source>
        <dbReference type="ARBA" id="ARBA00023239"/>
    </source>
</evidence>
<feature type="binding site" evidence="6">
    <location>
        <begin position="270"/>
        <end position="274"/>
    </location>
    <ligand>
        <name>ATP</name>
        <dbReference type="ChEBI" id="CHEBI:30616"/>
    </ligand>
</feature>
<dbReference type="SUPFAM" id="SSF53613">
    <property type="entry name" value="Ribokinase-like"/>
    <property type="match status" value="1"/>
</dbReference>
<keyword evidence="1 6" id="KW-0547">Nucleotide-binding</keyword>
<dbReference type="PROSITE" id="PS01050">
    <property type="entry name" value="YJEF_C_2"/>
    <property type="match status" value="1"/>
</dbReference>
<comment type="similarity">
    <text evidence="6">Belongs to the NnrD/CARKD family.</text>
</comment>
<dbReference type="PROSITE" id="PS51383">
    <property type="entry name" value="YJEF_C_3"/>
    <property type="match status" value="1"/>
</dbReference>
<evidence type="ECO:0000256" key="6">
    <source>
        <dbReference type="HAMAP-Rule" id="MF_03157"/>
    </source>
</evidence>
<dbReference type="EMBL" id="CAXHTA020000009">
    <property type="protein sequence ID" value="CAL5223828.1"/>
    <property type="molecule type" value="Genomic_DNA"/>
</dbReference>
<reference evidence="8 9" key="1">
    <citation type="submission" date="2024-06" db="EMBL/GenBank/DDBJ databases">
        <authorList>
            <person name="Kraege A."/>
            <person name="Thomma B."/>
        </authorList>
    </citation>
    <scope>NUCLEOTIDE SEQUENCE [LARGE SCALE GENOMIC DNA]</scope>
</reference>
<gene>
    <name evidence="8" type="primary">g6404</name>
    <name evidence="8" type="ORF">VP750_LOCUS5487</name>
</gene>
<dbReference type="NCBIfam" id="TIGR00196">
    <property type="entry name" value="yjeF_cterm"/>
    <property type="match status" value="1"/>
</dbReference>
<evidence type="ECO:0000259" key="7">
    <source>
        <dbReference type="PROSITE" id="PS51383"/>
    </source>
</evidence>
<proteinExistence type="inferred from homology"/>
<keyword evidence="9" id="KW-1185">Reference proteome</keyword>
<dbReference type="Pfam" id="PF01256">
    <property type="entry name" value="Carb_kinase"/>
    <property type="match status" value="1"/>
</dbReference>
<dbReference type="PANTHER" id="PTHR12592:SF0">
    <property type="entry name" value="ATP-DEPENDENT (S)-NAD(P)H-HYDRATE DEHYDRATASE"/>
    <property type="match status" value="1"/>
</dbReference>
<keyword evidence="2 6" id="KW-0067">ATP-binding</keyword>
<feature type="binding site" evidence="6">
    <location>
        <begin position="234"/>
        <end position="240"/>
    </location>
    <ligand>
        <name>(6S)-NADPHX</name>
        <dbReference type="ChEBI" id="CHEBI:64076"/>
    </ligand>
</feature>
<accession>A0ABP1G074</accession>
<keyword evidence="5 6" id="KW-0456">Lyase</keyword>
<dbReference type="InterPro" id="IPR000631">
    <property type="entry name" value="CARKD"/>
</dbReference>
<comment type="caution">
    <text evidence="8">The sequence shown here is derived from an EMBL/GenBank/DDBJ whole genome shotgun (WGS) entry which is preliminary data.</text>
</comment>
<comment type="catalytic activity">
    <reaction evidence="6">
        <text>(6S)-NADPHX + ATP = ADP + phosphate + NADPH + H(+)</text>
        <dbReference type="Rhea" id="RHEA:32231"/>
        <dbReference type="ChEBI" id="CHEBI:15378"/>
        <dbReference type="ChEBI" id="CHEBI:30616"/>
        <dbReference type="ChEBI" id="CHEBI:43474"/>
        <dbReference type="ChEBI" id="CHEBI:57783"/>
        <dbReference type="ChEBI" id="CHEBI:64076"/>
        <dbReference type="ChEBI" id="CHEBI:456216"/>
        <dbReference type="EC" id="4.2.1.93"/>
    </reaction>
</comment>
<protein>
    <recommendedName>
        <fullName evidence="6">ATP-dependent (S)-NAD(P)H-hydrate dehydratase</fullName>
        <ecNumber evidence="6">4.2.1.93</ecNumber>
    </recommendedName>
    <alternativeName>
        <fullName evidence="6">ATP-dependent NAD(P)HX dehydratase</fullName>
    </alternativeName>
</protein>
<dbReference type="PROSITE" id="PS01049">
    <property type="entry name" value="YJEF_C_1"/>
    <property type="match status" value="1"/>
</dbReference>
<name>A0ABP1G074_9CHLO</name>
<evidence type="ECO:0000256" key="3">
    <source>
        <dbReference type="ARBA" id="ARBA00022857"/>
    </source>
</evidence>
<dbReference type="HAMAP" id="MF_01965">
    <property type="entry name" value="NADHX_dehydratase"/>
    <property type="match status" value="1"/>
</dbReference>
<evidence type="ECO:0000256" key="4">
    <source>
        <dbReference type="ARBA" id="ARBA00023027"/>
    </source>
</evidence>
<comment type="cofactor">
    <cofactor evidence="6">
        <name>Mg(2+)</name>
        <dbReference type="ChEBI" id="CHEBI:18420"/>
    </cofactor>
</comment>
<evidence type="ECO:0000313" key="8">
    <source>
        <dbReference type="EMBL" id="CAL5223828.1"/>
    </source>
</evidence>
<dbReference type="InterPro" id="IPR017953">
    <property type="entry name" value="Carbohydrate_kinase_pred_CS"/>
</dbReference>
<sequence length="382" mass="40861">MLALRLPGFVVTASALSKKLSLPTRRDALSGLAIAPIVAPSRQAGTQASMSGARDHPDKEQLQNAVSKIIPKLTPEKSKGQAGIIGTIGGCREYTGAPFFASFSALKVGADLSHVFCTEGAATVIKSYSPELIVHPYLADYNDLPLELQKSEQAHKEAVDRAISATSHWMARFTVVVIGPGLGRDELVHKTVTEVIKELREKNTPMVIDADGLYIVTKNLDLVKGYAHAVLTPNKNEYQRLADQLDIDIEQEGSFEKIVKALDGPTLVRKGTVDTISDGETTLVCDEPGSNRRAGGQGDVLSGSIAAFLSWALQYGKDKGIEQAADKFPLGLKPHVLAAWGACCIARNAAARAYEKKGRSMLAADVIEELGGSVDWLAEESA</sequence>
<evidence type="ECO:0000313" key="9">
    <source>
        <dbReference type="Proteomes" id="UP001497392"/>
    </source>
</evidence>
<feature type="binding site" evidence="6">
    <location>
        <begin position="289"/>
        <end position="298"/>
    </location>
    <ligand>
        <name>ATP</name>
        <dbReference type="ChEBI" id="CHEBI:30616"/>
    </ligand>
</feature>
<dbReference type="Gene3D" id="3.40.1190.20">
    <property type="match status" value="1"/>
</dbReference>
<keyword evidence="6" id="KW-0597">Phosphoprotein</keyword>
<dbReference type="Proteomes" id="UP001497392">
    <property type="component" value="Unassembled WGS sequence"/>
</dbReference>
<evidence type="ECO:0000256" key="2">
    <source>
        <dbReference type="ARBA" id="ARBA00022840"/>
    </source>
</evidence>
<feature type="binding site" evidence="6">
    <location>
        <position position="299"/>
    </location>
    <ligand>
        <name>(6S)-NADPHX</name>
        <dbReference type="ChEBI" id="CHEBI:64076"/>
    </ligand>
</feature>
<feature type="domain" description="YjeF C-terminal" evidence="7">
    <location>
        <begin position="62"/>
        <end position="377"/>
    </location>
</feature>
<feature type="binding site" evidence="6">
    <location>
        <position position="181"/>
    </location>
    <ligand>
        <name>(6S)-NADPHX</name>
        <dbReference type="ChEBI" id="CHEBI:64076"/>
    </ligand>
</feature>
<comment type="function">
    <text evidence="6">Catalyzes the dehydration of the S-form of NAD(P)HX at the expense of ATP, which is converted to ADP. Together with NAD(P)HX epimerase, which catalyzes the epimerization of the S- and R-forms, the enzyme allows the repair of both epimers of NAD(P)HX, a damaged form of NAD(P)H that is a result of enzymatic or heat-dependent hydration.</text>
</comment>
<organism evidence="8 9">
    <name type="scientific">Coccomyxa viridis</name>
    <dbReference type="NCBI Taxonomy" id="1274662"/>
    <lineage>
        <taxon>Eukaryota</taxon>
        <taxon>Viridiplantae</taxon>
        <taxon>Chlorophyta</taxon>
        <taxon>core chlorophytes</taxon>
        <taxon>Trebouxiophyceae</taxon>
        <taxon>Trebouxiophyceae incertae sedis</taxon>
        <taxon>Coccomyxaceae</taxon>
        <taxon>Coccomyxa</taxon>
    </lineage>
</organism>
<keyword evidence="4 6" id="KW-0520">NAD</keyword>
<comment type="catalytic activity">
    <reaction evidence="6">
        <text>(6S)-NADHX + ATP = ADP + phosphate + NADH + H(+)</text>
        <dbReference type="Rhea" id="RHEA:19017"/>
        <dbReference type="ChEBI" id="CHEBI:15378"/>
        <dbReference type="ChEBI" id="CHEBI:30616"/>
        <dbReference type="ChEBI" id="CHEBI:43474"/>
        <dbReference type="ChEBI" id="CHEBI:57945"/>
        <dbReference type="ChEBI" id="CHEBI:64074"/>
        <dbReference type="ChEBI" id="CHEBI:456216"/>
        <dbReference type="EC" id="4.2.1.93"/>
    </reaction>
</comment>
<dbReference type="CDD" id="cd01171">
    <property type="entry name" value="YXKO-related"/>
    <property type="match status" value="1"/>
</dbReference>
<evidence type="ECO:0000256" key="1">
    <source>
        <dbReference type="ARBA" id="ARBA00022741"/>
    </source>
</evidence>
<dbReference type="PANTHER" id="PTHR12592">
    <property type="entry name" value="ATP-DEPENDENT (S)-NAD(P)H-HYDRATE DEHYDRATASE FAMILY MEMBER"/>
    <property type="match status" value="1"/>
</dbReference>
<dbReference type="EC" id="4.2.1.93" evidence="6"/>
<keyword evidence="3" id="KW-0521">NADP</keyword>